<feature type="compositionally biased region" description="Basic and acidic residues" evidence="1">
    <location>
        <begin position="97"/>
        <end position="110"/>
    </location>
</feature>
<name>A0ABX2H903_9FIRM</name>
<evidence type="ECO:0000256" key="2">
    <source>
        <dbReference type="SAM" id="Phobius"/>
    </source>
</evidence>
<reference evidence="3 4" key="1">
    <citation type="journal article" date="2020" name="Cell Host Microbe">
        <title>Functional and Genomic Variation between Human-Derived Isolates of Lachnospiraceae Reveals Inter- and Intra-Species Diversity.</title>
        <authorList>
            <person name="Sorbara M.T."/>
            <person name="Littmann E.R."/>
            <person name="Fontana E."/>
            <person name="Moody T.U."/>
            <person name="Kohout C.E."/>
            <person name="Gjonbalaj M."/>
            <person name="Eaton V."/>
            <person name="Seok R."/>
            <person name="Leiner I.M."/>
            <person name="Pamer E.G."/>
        </authorList>
    </citation>
    <scope>NUCLEOTIDE SEQUENCE [LARGE SCALE GENOMIC DNA]</scope>
    <source>
        <strain evidence="3 4">MSK.17.74</strain>
    </source>
</reference>
<proteinExistence type="predicted"/>
<feature type="region of interest" description="Disordered" evidence="1">
    <location>
        <begin position="68"/>
        <end position="110"/>
    </location>
</feature>
<evidence type="ECO:0000313" key="3">
    <source>
        <dbReference type="EMBL" id="NSG85810.1"/>
    </source>
</evidence>
<keyword evidence="4" id="KW-1185">Reference proteome</keyword>
<accession>A0ABX2H903</accession>
<organism evidence="3 4">
    <name type="scientific">Blautia faecis</name>
    <dbReference type="NCBI Taxonomy" id="871665"/>
    <lineage>
        <taxon>Bacteria</taxon>
        <taxon>Bacillati</taxon>
        <taxon>Bacillota</taxon>
        <taxon>Clostridia</taxon>
        <taxon>Lachnospirales</taxon>
        <taxon>Lachnospiraceae</taxon>
        <taxon>Blautia</taxon>
    </lineage>
</organism>
<sequence>MEQVEKWCRVHKKACLVTGIMGLLLAPFLWPVFLAVIVQSLTIGLPIAAGICCYKYLNEKKENTNENEQKCHHAETKESAPGEVCEHAELSGSVPKSPDETRTEPVNTKEEPELISQETLLWYEKEGKERLAAIRKKAGYEKKTELAVNKDGICTVPEKNGYHRIGFFKGYAGRPRETLVKLLKNDGYTVRSSGTYLWISWK</sequence>
<evidence type="ECO:0000256" key="1">
    <source>
        <dbReference type="SAM" id="MobiDB-lite"/>
    </source>
</evidence>
<dbReference type="Proteomes" id="UP001644719">
    <property type="component" value="Unassembled WGS sequence"/>
</dbReference>
<keyword evidence="2" id="KW-0812">Transmembrane</keyword>
<dbReference type="RefSeq" id="WP_148462687.1">
    <property type="nucleotide sequence ID" value="NZ_JAAITS010000026.1"/>
</dbReference>
<comment type="caution">
    <text evidence="3">The sequence shown here is derived from an EMBL/GenBank/DDBJ whole genome shotgun (WGS) entry which is preliminary data.</text>
</comment>
<dbReference type="EMBL" id="JAAITS010000026">
    <property type="protein sequence ID" value="NSG85810.1"/>
    <property type="molecule type" value="Genomic_DNA"/>
</dbReference>
<evidence type="ECO:0000313" key="4">
    <source>
        <dbReference type="Proteomes" id="UP001644719"/>
    </source>
</evidence>
<keyword evidence="2" id="KW-1133">Transmembrane helix</keyword>
<feature type="compositionally biased region" description="Basic and acidic residues" evidence="1">
    <location>
        <begin position="68"/>
        <end position="89"/>
    </location>
</feature>
<protein>
    <submittedName>
        <fullName evidence="3">Uncharacterized protein</fullName>
    </submittedName>
</protein>
<feature type="transmembrane region" description="Helical" evidence="2">
    <location>
        <begin position="12"/>
        <end position="30"/>
    </location>
</feature>
<gene>
    <name evidence="3" type="ORF">G5B17_10250</name>
</gene>
<keyword evidence="2" id="KW-0472">Membrane</keyword>